<evidence type="ECO:0000313" key="3">
    <source>
        <dbReference type="Proteomes" id="UP000809440"/>
    </source>
</evidence>
<organism evidence="2 3">
    <name type="scientific">Marivita cryptomonadis</name>
    <dbReference type="NCBI Taxonomy" id="505252"/>
    <lineage>
        <taxon>Bacteria</taxon>
        <taxon>Pseudomonadati</taxon>
        <taxon>Pseudomonadota</taxon>
        <taxon>Alphaproteobacteria</taxon>
        <taxon>Rhodobacterales</taxon>
        <taxon>Roseobacteraceae</taxon>
        <taxon>Marivita</taxon>
    </lineage>
</organism>
<accession>A0ABS2A1X6</accession>
<comment type="caution">
    <text evidence="2">The sequence shown here is derived from an EMBL/GenBank/DDBJ whole genome shotgun (WGS) entry which is preliminary data.</text>
</comment>
<protein>
    <submittedName>
        <fullName evidence="2">Uncharacterized protein</fullName>
    </submittedName>
</protein>
<keyword evidence="3" id="KW-1185">Reference proteome</keyword>
<evidence type="ECO:0000256" key="1">
    <source>
        <dbReference type="SAM" id="MobiDB-lite"/>
    </source>
</evidence>
<dbReference type="RefSeq" id="WP_138488017.1">
    <property type="nucleotide sequence ID" value="NZ_JAFBWU010000044.1"/>
</dbReference>
<proteinExistence type="predicted"/>
<name>A0ABS2A1X6_9RHOB</name>
<evidence type="ECO:0000313" key="2">
    <source>
        <dbReference type="EMBL" id="MBM2419952.1"/>
    </source>
</evidence>
<dbReference type="EMBL" id="JAFBXF010000041">
    <property type="protein sequence ID" value="MBM2419952.1"/>
    <property type="molecule type" value="Genomic_DNA"/>
</dbReference>
<gene>
    <name evidence="2" type="ORF">JQX48_23540</name>
</gene>
<reference evidence="2 3" key="1">
    <citation type="submission" date="2021-01" db="EMBL/GenBank/DDBJ databases">
        <title>Diatom-associated Roseobacters Show Island Model of Population Structure.</title>
        <authorList>
            <person name="Qu L."/>
            <person name="Feng X."/>
            <person name="Chen Y."/>
            <person name="Li L."/>
            <person name="Wang X."/>
            <person name="Hu Z."/>
            <person name="Wang H."/>
            <person name="Luo H."/>
        </authorList>
    </citation>
    <scope>NUCLEOTIDE SEQUENCE [LARGE SCALE GENOMIC DNA]</scope>
    <source>
        <strain evidence="2 3">CC28-63</strain>
    </source>
</reference>
<dbReference type="Proteomes" id="UP000809440">
    <property type="component" value="Unassembled WGS sequence"/>
</dbReference>
<sequence>MTRISVWVPIGAADIVKGFAKRLCEGRAQAEDGKITIIGVTPTRRRKTRKNPPCDDRQMDLFGPG</sequence>
<feature type="region of interest" description="Disordered" evidence="1">
    <location>
        <begin position="42"/>
        <end position="65"/>
    </location>
</feature>